<feature type="compositionally biased region" description="Low complexity" evidence="1">
    <location>
        <begin position="434"/>
        <end position="453"/>
    </location>
</feature>
<proteinExistence type="predicted"/>
<dbReference type="Gene3D" id="1.20.58.900">
    <property type="match status" value="1"/>
</dbReference>
<feature type="compositionally biased region" description="Polar residues" evidence="1">
    <location>
        <begin position="887"/>
        <end position="898"/>
    </location>
</feature>
<organism evidence="3 4">
    <name type="scientific">Elysia chlorotica</name>
    <name type="common">Eastern emerald elysia</name>
    <name type="synonym">Sea slug</name>
    <dbReference type="NCBI Taxonomy" id="188477"/>
    <lineage>
        <taxon>Eukaryota</taxon>
        <taxon>Metazoa</taxon>
        <taxon>Spiralia</taxon>
        <taxon>Lophotrochozoa</taxon>
        <taxon>Mollusca</taxon>
        <taxon>Gastropoda</taxon>
        <taxon>Heterobranchia</taxon>
        <taxon>Euthyneura</taxon>
        <taxon>Panpulmonata</taxon>
        <taxon>Sacoglossa</taxon>
        <taxon>Placobranchoidea</taxon>
        <taxon>Plakobranchidae</taxon>
        <taxon>Elysia</taxon>
    </lineage>
</organism>
<feature type="compositionally biased region" description="Low complexity" evidence="1">
    <location>
        <begin position="707"/>
        <end position="721"/>
    </location>
</feature>
<feature type="region of interest" description="Disordered" evidence="1">
    <location>
        <begin position="359"/>
        <end position="387"/>
    </location>
</feature>
<evidence type="ECO:0000313" key="3">
    <source>
        <dbReference type="EMBL" id="RUS71535.1"/>
    </source>
</evidence>
<feature type="region of interest" description="Disordered" evidence="1">
    <location>
        <begin position="881"/>
        <end position="909"/>
    </location>
</feature>
<dbReference type="InterPro" id="IPR037213">
    <property type="entry name" value="Run_dom_sf"/>
</dbReference>
<feature type="region of interest" description="Disordered" evidence="1">
    <location>
        <begin position="417"/>
        <end position="497"/>
    </location>
</feature>
<dbReference type="Proteomes" id="UP000271974">
    <property type="component" value="Unassembled WGS sequence"/>
</dbReference>
<keyword evidence="4" id="KW-1185">Reference proteome</keyword>
<feature type="region of interest" description="Disordered" evidence="1">
    <location>
        <begin position="768"/>
        <end position="817"/>
    </location>
</feature>
<accession>A0A3S1H3K7</accession>
<dbReference type="Pfam" id="PF02759">
    <property type="entry name" value="RUN"/>
    <property type="match status" value="1"/>
</dbReference>
<feature type="compositionally biased region" description="Gly residues" evidence="1">
    <location>
        <begin position="807"/>
        <end position="817"/>
    </location>
</feature>
<evidence type="ECO:0000256" key="1">
    <source>
        <dbReference type="SAM" id="MobiDB-lite"/>
    </source>
</evidence>
<dbReference type="AlphaFoldDB" id="A0A3S1H3K7"/>
<dbReference type="InterPro" id="IPR004012">
    <property type="entry name" value="Run_dom"/>
</dbReference>
<protein>
    <recommendedName>
        <fullName evidence="2">RUN domain-containing protein</fullName>
    </recommendedName>
</protein>
<feature type="compositionally biased region" description="Polar residues" evidence="1">
    <location>
        <begin position="364"/>
        <end position="373"/>
    </location>
</feature>
<gene>
    <name evidence="3" type="ORF">EGW08_020705</name>
</gene>
<feature type="compositionally biased region" description="Polar residues" evidence="1">
    <location>
        <begin position="546"/>
        <end position="563"/>
    </location>
</feature>
<dbReference type="OrthoDB" id="10067503at2759"/>
<feature type="compositionally biased region" description="Polar residues" evidence="1">
    <location>
        <begin position="773"/>
        <end position="782"/>
    </location>
</feature>
<evidence type="ECO:0000313" key="4">
    <source>
        <dbReference type="Proteomes" id="UP000271974"/>
    </source>
</evidence>
<reference evidence="3 4" key="1">
    <citation type="submission" date="2019-01" db="EMBL/GenBank/DDBJ databases">
        <title>A draft genome assembly of the solar-powered sea slug Elysia chlorotica.</title>
        <authorList>
            <person name="Cai H."/>
            <person name="Li Q."/>
            <person name="Fang X."/>
            <person name="Li J."/>
            <person name="Curtis N.E."/>
            <person name="Altenburger A."/>
            <person name="Shibata T."/>
            <person name="Feng M."/>
            <person name="Maeda T."/>
            <person name="Schwartz J.A."/>
            <person name="Shigenobu S."/>
            <person name="Lundholm N."/>
            <person name="Nishiyama T."/>
            <person name="Yang H."/>
            <person name="Hasebe M."/>
            <person name="Li S."/>
            <person name="Pierce S.K."/>
            <person name="Wang J."/>
        </authorList>
    </citation>
    <scope>NUCLEOTIDE SEQUENCE [LARGE SCALE GENOMIC DNA]</scope>
    <source>
        <strain evidence="3">EC2010</strain>
        <tissue evidence="3">Whole organism of an adult</tissue>
    </source>
</reference>
<dbReference type="SUPFAM" id="SSF140741">
    <property type="entry name" value="RUN domain-like"/>
    <property type="match status" value="1"/>
</dbReference>
<feature type="region of interest" description="Disordered" evidence="1">
    <location>
        <begin position="639"/>
        <end position="741"/>
    </location>
</feature>
<feature type="non-terminal residue" evidence="3">
    <location>
        <position position="936"/>
    </location>
</feature>
<sequence length="936" mass="99330">ADGEEDEDHERQCQELLLKLKRTTESLLARQSVSGTWTTYGALRRIVDDTENILSHRIRRASATPGSEGSYWGFVQGLKWLCPTLASMIDKVNRHSGALRGGATGSGGRSQHGSPEAARAWLTESVQDHSFVPQIDVLVGNREHLLAFYHEDAFLCQTDHVRAMRVCFRAIELNRPALLTDISPHLLRQSDRKLSDAVFRRSGFETLTGASRAGTFPVGSDIPNGRAGLTRTFSARERMGNKHPRLDASYSGQLSRSNLSLTVDPSLGASSLLHQKTLSSPYFVSSLDSPRVLQNLHGDIRDALRPGVTGGAHSPGVGSVQRLYGDIRDAIRASTPGVESVGSMRVDRTVDQSNELQGHVLDGSESNSNSSDTIARPQHDRATQDWAEPLSDYARDTASEPDLRVVPETKVVTNVTGQRRATVIASGPHATTRSGQVDQSGSDSTSSSSTLSCSHDDVVGSGRTHSRTIAGDGSRESARDGTTVCEPGSNPSCLRPKSLSNVLQHSHRTLDTLTNVTQCGTGSSSIPGDNAFPTDVSVDNTTHLLSQSTDRNTNGQMATTNQSAKEDRTPSHVSAALDATCLNTNLTCQTDYGPDGVLFGFSPPEKDSERNSCDNLGPRCNTDVIDDDEVFRQDVFKVTDLPEPGDSPSGSPVNTTVPLSDNSDETHYQPFSPRGGARPKVSLAARQSEPTLAISDPLLSPSPPTMSPTMPSSSPSRRPSSAFNFPQLSSHSPQSGGAYSSSPSLYSGGMGGVRVAFSEAESDLYCFSPPISPRTTADSGESITGGRRGSEQTMGSTNSVSVPVKLPGGGVGGGTEGGARNGGRVYIPGRAMGMSLDRGLPGISALASASYQADDDIASARDGTGSARGVVSDLDPLKVSATGAQEARNSSVAMSSEPRSAARKGHKRWVSDTTVIKVNQLDLLAGERNSKQSHRG</sequence>
<feature type="compositionally biased region" description="Polar residues" evidence="1">
    <location>
        <begin position="722"/>
        <end position="741"/>
    </location>
</feature>
<dbReference type="EMBL" id="RQTK01001200">
    <property type="protein sequence ID" value="RUS71535.1"/>
    <property type="molecule type" value="Genomic_DNA"/>
</dbReference>
<evidence type="ECO:0000259" key="2">
    <source>
        <dbReference type="PROSITE" id="PS50826"/>
    </source>
</evidence>
<feature type="region of interest" description="Disordered" evidence="1">
    <location>
        <begin position="546"/>
        <end position="569"/>
    </location>
</feature>
<feature type="compositionally biased region" description="Polar residues" evidence="1">
    <location>
        <begin position="648"/>
        <end position="661"/>
    </location>
</feature>
<dbReference type="CDD" id="cd17686">
    <property type="entry name" value="RUN_RUBCN"/>
    <property type="match status" value="1"/>
</dbReference>
<dbReference type="STRING" id="188477.A0A3S1H3K7"/>
<comment type="caution">
    <text evidence="3">The sequence shown here is derived from an EMBL/GenBank/DDBJ whole genome shotgun (WGS) entry which is preliminary data.</text>
</comment>
<feature type="non-terminal residue" evidence="3">
    <location>
        <position position="1"/>
    </location>
</feature>
<feature type="compositionally biased region" description="Polar residues" evidence="1">
    <location>
        <begin position="791"/>
        <end position="801"/>
    </location>
</feature>
<dbReference type="PROSITE" id="PS50826">
    <property type="entry name" value="RUN"/>
    <property type="match status" value="1"/>
</dbReference>
<name>A0A3S1H3K7_ELYCH</name>
<feature type="domain" description="RUN" evidence="2">
    <location>
        <begin position="37"/>
        <end position="183"/>
    </location>
</feature>